<organism evidence="2 3">
    <name type="scientific">Nesidiocoris tenuis</name>
    <dbReference type="NCBI Taxonomy" id="355587"/>
    <lineage>
        <taxon>Eukaryota</taxon>
        <taxon>Metazoa</taxon>
        <taxon>Ecdysozoa</taxon>
        <taxon>Arthropoda</taxon>
        <taxon>Hexapoda</taxon>
        <taxon>Insecta</taxon>
        <taxon>Pterygota</taxon>
        <taxon>Neoptera</taxon>
        <taxon>Paraneoptera</taxon>
        <taxon>Hemiptera</taxon>
        <taxon>Heteroptera</taxon>
        <taxon>Panheteroptera</taxon>
        <taxon>Cimicomorpha</taxon>
        <taxon>Miridae</taxon>
        <taxon>Dicyphina</taxon>
        <taxon>Nesidiocoris</taxon>
    </lineage>
</organism>
<proteinExistence type="predicted"/>
<dbReference type="PANTHER" id="PTHR11012:SF56">
    <property type="entry name" value="CHK KINASE-LIKE DOMAIN-CONTAINING PROTEIN-RELATED"/>
    <property type="match status" value="1"/>
</dbReference>
<dbReference type="Pfam" id="PF02958">
    <property type="entry name" value="EcKL"/>
    <property type="match status" value="1"/>
</dbReference>
<dbReference type="GO" id="GO:0016740">
    <property type="term" value="F:transferase activity"/>
    <property type="evidence" value="ECO:0007669"/>
    <property type="project" value="UniProtKB-KW"/>
</dbReference>
<keyword evidence="3" id="KW-1185">Reference proteome</keyword>
<dbReference type="EMBL" id="AP028914">
    <property type="protein sequence ID" value="BES95769.1"/>
    <property type="molecule type" value="Genomic_DNA"/>
</dbReference>
<dbReference type="InterPro" id="IPR015897">
    <property type="entry name" value="CHK_kinase-like"/>
</dbReference>
<evidence type="ECO:0000313" key="3">
    <source>
        <dbReference type="Proteomes" id="UP001307889"/>
    </source>
</evidence>
<reference evidence="2 3" key="1">
    <citation type="submission" date="2023-09" db="EMBL/GenBank/DDBJ databases">
        <title>Nesidiocoris tenuis whole genome shotgun sequence.</title>
        <authorList>
            <person name="Shibata T."/>
            <person name="Shimoda M."/>
            <person name="Kobayashi T."/>
            <person name="Uehara T."/>
        </authorList>
    </citation>
    <scope>NUCLEOTIDE SEQUENCE [LARGE SCALE GENOMIC DNA]</scope>
    <source>
        <strain evidence="2 3">Japan</strain>
    </source>
</reference>
<feature type="domain" description="CHK kinase-like" evidence="1">
    <location>
        <begin position="122"/>
        <end position="313"/>
    </location>
</feature>
<name>A0ABN7AU88_9HEMI</name>
<dbReference type="SMART" id="SM00587">
    <property type="entry name" value="CHK"/>
    <property type="match status" value="1"/>
</dbReference>
<gene>
    <name evidence="2" type="ORF">NTJ_08578</name>
</gene>
<dbReference type="Proteomes" id="UP001307889">
    <property type="component" value="Chromosome 6"/>
</dbReference>
<sequence length="398" mass="45705">MDQTWLENILVRRHSDETPAKVLDLKVTQAVGKGENYLSLVKKINATILLLSGGKRNICLIVKDSHQNPEMKKMTTRGGFFEREITMYRDILPKMEDLIHSMDHPIEPLWPKCYSFTLYDQLVFEDLTARGYKMIDRKLQQDLAHSRLVFTKLGQLHSLSKIILDRFEIQQGNFRNMWCQPGITSNVIERSIAGLGKEIASWGDEWKEILARFDEAKSSFYSRLVEALTPKPSDFLVLNHGDCWSNNMLFKNDEETGHPISMKFIDFQISNIGSPINDLHYFVATSVQPEIYKNHSDELLRTYCDSLKANLTELKYEGTVPGFEELKHKMDDTRIAQFCFGICLTPVIIGDKGDVPDLENVVEDGSKKPEINGYDNLNDRSRTYLKNLIKEATDSDLI</sequence>
<keyword evidence="2" id="KW-0808">Transferase</keyword>
<dbReference type="InterPro" id="IPR004119">
    <property type="entry name" value="EcKL"/>
</dbReference>
<accession>A0ABN7AU88</accession>
<evidence type="ECO:0000259" key="1">
    <source>
        <dbReference type="SMART" id="SM00587"/>
    </source>
</evidence>
<dbReference type="SUPFAM" id="SSF56112">
    <property type="entry name" value="Protein kinase-like (PK-like)"/>
    <property type="match status" value="1"/>
</dbReference>
<dbReference type="Gene3D" id="3.90.1200.10">
    <property type="match status" value="1"/>
</dbReference>
<protein>
    <submittedName>
        <fullName evidence="2">Transferase activity, transferring phosphorus-containing groups</fullName>
    </submittedName>
</protein>
<dbReference type="PANTHER" id="PTHR11012">
    <property type="entry name" value="PROTEIN KINASE-LIKE DOMAIN-CONTAINING"/>
    <property type="match status" value="1"/>
</dbReference>
<dbReference type="InterPro" id="IPR011009">
    <property type="entry name" value="Kinase-like_dom_sf"/>
</dbReference>
<evidence type="ECO:0000313" key="2">
    <source>
        <dbReference type="EMBL" id="BES95769.1"/>
    </source>
</evidence>